<keyword evidence="5" id="KW-1133">Transmembrane helix</keyword>
<dbReference type="AlphaFoldDB" id="A0A931D1T4"/>
<evidence type="ECO:0000313" key="9">
    <source>
        <dbReference type="Proteomes" id="UP000706172"/>
    </source>
</evidence>
<dbReference type="GO" id="GO:0005886">
    <property type="term" value="C:plasma membrane"/>
    <property type="evidence" value="ECO:0007669"/>
    <property type="project" value="UniProtKB-SubCell"/>
</dbReference>
<proteinExistence type="predicted"/>
<evidence type="ECO:0000256" key="1">
    <source>
        <dbReference type="ARBA" id="ARBA00004651"/>
    </source>
</evidence>
<feature type="domain" description="Tripartite ATP-independent periplasmic transporters DctQ component" evidence="7">
    <location>
        <begin position="5"/>
        <end position="35"/>
    </location>
</feature>
<evidence type="ECO:0000256" key="3">
    <source>
        <dbReference type="ARBA" id="ARBA00022475"/>
    </source>
</evidence>
<evidence type="ECO:0000256" key="2">
    <source>
        <dbReference type="ARBA" id="ARBA00022448"/>
    </source>
</evidence>
<dbReference type="EMBL" id="JACCQK010000807">
    <property type="protein sequence ID" value="MBG0780598.1"/>
    <property type="molecule type" value="Genomic_DNA"/>
</dbReference>
<evidence type="ECO:0000259" key="7">
    <source>
        <dbReference type="Pfam" id="PF04290"/>
    </source>
</evidence>
<keyword evidence="3" id="KW-1003">Cell membrane</keyword>
<gene>
    <name evidence="8" type="ORF">H0S81_11810</name>
</gene>
<accession>A0A931D1T4</accession>
<evidence type="ECO:0000313" key="8">
    <source>
        <dbReference type="EMBL" id="MBG0780598.1"/>
    </source>
</evidence>
<dbReference type="Proteomes" id="UP000706172">
    <property type="component" value="Unassembled WGS sequence"/>
</dbReference>
<name>A0A931D1T4_9BACT</name>
<comment type="subcellular location">
    <subcellularLocation>
        <location evidence="1">Cell membrane</location>
        <topology evidence="1">Multi-pass membrane protein</topology>
    </subcellularLocation>
</comment>
<keyword evidence="6" id="KW-0472">Membrane</keyword>
<feature type="non-terminal residue" evidence="8">
    <location>
        <position position="35"/>
    </location>
</feature>
<evidence type="ECO:0000256" key="6">
    <source>
        <dbReference type="ARBA" id="ARBA00023136"/>
    </source>
</evidence>
<evidence type="ECO:0000256" key="4">
    <source>
        <dbReference type="ARBA" id="ARBA00022692"/>
    </source>
</evidence>
<dbReference type="Pfam" id="PF04290">
    <property type="entry name" value="DctQ"/>
    <property type="match status" value="1"/>
</dbReference>
<dbReference type="InterPro" id="IPR055348">
    <property type="entry name" value="DctQ"/>
</dbReference>
<reference evidence="8" key="1">
    <citation type="submission" date="2020-07" db="EMBL/GenBank/DDBJ databases">
        <title>Severe corrosion of carbon steel in oil field produced water can be linked to methanogenic archaea containing a special type of NiFe hydrogenase.</title>
        <authorList>
            <person name="Lahme S."/>
            <person name="Mand J."/>
            <person name="Longwell J."/>
            <person name="Smith R."/>
            <person name="Enning D."/>
        </authorList>
    </citation>
    <scope>NUCLEOTIDE SEQUENCE</scope>
    <source>
        <strain evidence="8">MIC098Bin6</strain>
    </source>
</reference>
<protein>
    <submittedName>
        <fullName evidence="8">TRAP transporter small permease subunit</fullName>
    </submittedName>
</protein>
<comment type="caution">
    <text evidence="8">The sequence shown here is derived from an EMBL/GenBank/DDBJ whole genome shotgun (WGS) entry which is preliminary data.</text>
</comment>
<keyword evidence="4" id="KW-0812">Transmembrane</keyword>
<organism evidence="8 9">
    <name type="scientific">Desulfotignum balticum</name>
    <dbReference type="NCBI Taxonomy" id="115781"/>
    <lineage>
        <taxon>Bacteria</taxon>
        <taxon>Pseudomonadati</taxon>
        <taxon>Thermodesulfobacteriota</taxon>
        <taxon>Desulfobacteria</taxon>
        <taxon>Desulfobacterales</taxon>
        <taxon>Desulfobacteraceae</taxon>
        <taxon>Desulfotignum</taxon>
    </lineage>
</organism>
<keyword evidence="2" id="KW-0813">Transport</keyword>
<sequence>MGMVMALVVALQVVSRYMFNHSLFWSEELARFLLI</sequence>
<evidence type="ECO:0000256" key="5">
    <source>
        <dbReference type="ARBA" id="ARBA00022989"/>
    </source>
</evidence>